<keyword evidence="1" id="KW-0479">Metal-binding</keyword>
<feature type="domain" description="Fumarylacetoacetase-like C-terminal" evidence="2">
    <location>
        <begin position="2"/>
        <end position="150"/>
    </location>
</feature>
<dbReference type="SUPFAM" id="SSF56529">
    <property type="entry name" value="FAH"/>
    <property type="match status" value="1"/>
</dbReference>
<proteinExistence type="predicted"/>
<evidence type="ECO:0000313" key="3">
    <source>
        <dbReference type="EMBL" id="MPN32737.1"/>
    </source>
</evidence>
<name>A0A645H137_9ZZZZ</name>
<dbReference type="GO" id="GO:0046872">
    <property type="term" value="F:metal ion binding"/>
    <property type="evidence" value="ECO:0007669"/>
    <property type="project" value="UniProtKB-KW"/>
</dbReference>
<organism evidence="3">
    <name type="scientific">bioreactor metagenome</name>
    <dbReference type="NCBI Taxonomy" id="1076179"/>
    <lineage>
        <taxon>unclassified sequences</taxon>
        <taxon>metagenomes</taxon>
        <taxon>ecological metagenomes</taxon>
    </lineage>
</organism>
<dbReference type="AlphaFoldDB" id="A0A645H137"/>
<dbReference type="Pfam" id="PF01557">
    <property type="entry name" value="FAA_hydrolase"/>
    <property type="match status" value="1"/>
</dbReference>
<dbReference type="Gene3D" id="3.90.850.10">
    <property type="entry name" value="Fumarylacetoacetase-like, C-terminal domain"/>
    <property type="match status" value="1"/>
</dbReference>
<dbReference type="GO" id="GO:0018773">
    <property type="term" value="F:acetylpyruvate hydrolase activity"/>
    <property type="evidence" value="ECO:0007669"/>
    <property type="project" value="TreeGrafter"/>
</dbReference>
<dbReference type="GO" id="GO:0050385">
    <property type="term" value="F:ureidoglycolate lyase activity"/>
    <property type="evidence" value="ECO:0007669"/>
    <property type="project" value="UniProtKB-EC"/>
</dbReference>
<accession>A0A645H137</accession>
<dbReference type="EC" id="4.3.2.3" evidence="3"/>
<dbReference type="InterPro" id="IPR036663">
    <property type="entry name" value="Fumarylacetoacetase_C_sf"/>
</dbReference>
<gene>
    <name evidence="3" type="ORF">SDC9_180217</name>
</gene>
<sequence>MSQHIDHEAELAVIIGKSAKDVMAAEAYDYIFGYTCGNDVTARDLQRIDGQWTRGKSFDTFCPLGPWVVTDLDPSHLDIQALLNGKVMQSSNTKYFLNPVAKLVSYISHIMTLLPGDVIMTGTPEGVSPMKSGDEIVVRIEGIGELRNRIR</sequence>
<comment type="caution">
    <text evidence="3">The sequence shown here is derived from an EMBL/GenBank/DDBJ whole genome shotgun (WGS) entry which is preliminary data.</text>
</comment>
<evidence type="ECO:0000256" key="1">
    <source>
        <dbReference type="ARBA" id="ARBA00022723"/>
    </source>
</evidence>
<dbReference type="PANTHER" id="PTHR11820">
    <property type="entry name" value="ACYLPYRUVASE"/>
    <property type="match status" value="1"/>
</dbReference>
<protein>
    <submittedName>
        <fullName evidence="3">Ureidoglycolate lyase</fullName>
        <ecNumber evidence="3">4.3.2.3</ecNumber>
    </submittedName>
</protein>
<keyword evidence="3" id="KW-0456">Lyase</keyword>
<dbReference type="PANTHER" id="PTHR11820:SF7">
    <property type="entry name" value="ACYLPYRUVASE FAHD1, MITOCHONDRIAL"/>
    <property type="match status" value="1"/>
</dbReference>
<dbReference type="InterPro" id="IPR011234">
    <property type="entry name" value="Fumarylacetoacetase-like_C"/>
</dbReference>
<evidence type="ECO:0000259" key="2">
    <source>
        <dbReference type="Pfam" id="PF01557"/>
    </source>
</evidence>
<dbReference type="EMBL" id="VSSQ01084907">
    <property type="protein sequence ID" value="MPN32737.1"/>
    <property type="molecule type" value="Genomic_DNA"/>
</dbReference>
<reference evidence="3" key="1">
    <citation type="submission" date="2019-08" db="EMBL/GenBank/DDBJ databases">
        <authorList>
            <person name="Kucharzyk K."/>
            <person name="Murdoch R.W."/>
            <person name="Higgins S."/>
            <person name="Loffler F."/>
        </authorList>
    </citation>
    <scope>NUCLEOTIDE SEQUENCE</scope>
</reference>